<organism evidence="2 3">
    <name type="scientific">Agrobacterium pusense</name>
    <dbReference type="NCBI Taxonomy" id="648995"/>
    <lineage>
        <taxon>Bacteria</taxon>
        <taxon>Pseudomonadati</taxon>
        <taxon>Pseudomonadota</taxon>
        <taxon>Alphaproteobacteria</taxon>
        <taxon>Hyphomicrobiales</taxon>
        <taxon>Rhizobiaceae</taxon>
        <taxon>Rhizobium/Agrobacterium group</taxon>
        <taxon>Agrobacterium</taxon>
    </lineage>
</organism>
<proteinExistence type="predicted"/>
<protein>
    <submittedName>
        <fullName evidence="2">ATPase</fullName>
    </submittedName>
</protein>
<dbReference type="Proteomes" id="UP000016944">
    <property type="component" value="Plasmid IRBL74_p"/>
</dbReference>
<dbReference type="KEGG" id="rir:BN877_p0030"/>
<evidence type="ECO:0000259" key="1">
    <source>
        <dbReference type="Pfam" id="PF13173"/>
    </source>
</evidence>
<dbReference type="PATRIC" id="fig|424182.3.peg.4802"/>
<dbReference type="AlphaFoldDB" id="U4QHC7"/>
<dbReference type="Pfam" id="PF13173">
    <property type="entry name" value="AAA_14"/>
    <property type="match status" value="1"/>
</dbReference>
<dbReference type="InterPro" id="IPR041682">
    <property type="entry name" value="AAA_14"/>
</dbReference>
<accession>U4QHC7</accession>
<feature type="domain" description="AAA" evidence="1">
    <location>
        <begin position="1"/>
        <end position="112"/>
    </location>
</feature>
<keyword evidence="2" id="KW-0614">Plasmid</keyword>
<reference evidence="2 3" key="1">
    <citation type="journal article" date="2013" name="Genome Announc.">
        <title>Complete Genome Sequence of the Sesbania Symbiont and Rice Growth-Promoting Endophyte Rhizobium sp. Strain IRBG74.</title>
        <authorList>
            <person name="Crook M.B."/>
            <person name="Mitra S."/>
            <person name="Ane J.M."/>
            <person name="Sadowsky M.J."/>
            <person name="Gyaneshwar P."/>
        </authorList>
    </citation>
    <scope>NUCLEOTIDE SEQUENCE [LARGE SCALE GENOMIC DNA]</scope>
    <source>
        <strain evidence="2 3">IRBG74</strain>
        <plasmid evidence="3">IRBL74_p</plasmid>
    </source>
</reference>
<gene>
    <name evidence="2" type="ORF">BN877_p0030</name>
</gene>
<evidence type="ECO:0000313" key="2">
    <source>
        <dbReference type="EMBL" id="CDI11759.1"/>
    </source>
</evidence>
<geneLocation type="plasmid" evidence="2 3">
    <name>IRBL74_p</name>
</geneLocation>
<evidence type="ECO:0000313" key="3">
    <source>
        <dbReference type="Proteomes" id="UP000016944"/>
    </source>
</evidence>
<dbReference type="EMBL" id="HG518324">
    <property type="protein sequence ID" value="CDI11759.1"/>
    <property type="molecule type" value="Genomic_DNA"/>
</dbReference>
<name>U4QHC7_9HYPH</name>
<dbReference type="HOGENOM" id="CLU_1925908_0_0_5"/>
<sequence>MGRRQVGKATSAGNIGESRPSTYLDLESEADWAKLAELELYLASRCNKLVIRDEVHRLPNAFQILRGLIDRNRPAGRRTGEFLLLGYASIDLKQSGEAMACRIAYPGMQPVDGVEVPDHTLDRLWSRRDLP</sequence>
<dbReference type="RefSeq" id="WP_022557075.1">
    <property type="nucleotide sequence ID" value="NC_022536.1"/>
</dbReference>